<dbReference type="Proteomes" id="UP000298061">
    <property type="component" value="Unassembled WGS sequence"/>
</dbReference>
<dbReference type="AlphaFoldDB" id="A0A4Y9ZLR5"/>
<evidence type="ECO:0000313" key="2">
    <source>
        <dbReference type="EMBL" id="TFY74369.1"/>
    </source>
</evidence>
<organism evidence="2 3">
    <name type="scientific">Hericium alpestre</name>
    <dbReference type="NCBI Taxonomy" id="135208"/>
    <lineage>
        <taxon>Eukaryota</taxon>
        <taxon>Fungi</taxon>
        <taxon>Dikarya</taxon>
        <taxon>Basidiomycota</taxon>
        <taxon>Agaricomycotina</taxon>
        <taxon>Agaricomycetes</taxon>
        <taxon>Russulales</taxon>
        <taxon>Hericiaceae</taxon>
        <taxon>Hericium</taxon>
    </lineage>
</organism>
<protein>
    <submittedName>
        <fullName evidence="2">Uncharacterized protein</fullName>
    </submittedName>
</protein>
<comment type="caution">
    <text evidence="2">The sequence shown here is derived from an EMBL/GenBank/DDBJ whole genome shotgun (WGS) entry which is preliminary data.</text>
</comment>
<feature type="region of interest" description="Disordered" evidence="1">
    <location>
        <begin position="239"/>
        <end position="273"/>
    </location>
</feature>
<dbReference type="EMBL" id="SFCI01002126">
    <property type="protein sequence ID" value="TFY74369.1"/>
    <property type="molecule type" value="Genomic_DNA"/>
</dbReference>
<dbReference type="OrthoDB" id="3259136at2759"/>
<proteinExistence type="predicted"/>
<reference evidence="2 3" key="1">
    <citation type="submission" date="2019-02" db="EMBL/GenBank/DDBJ databases">
        <title>Genome sequencing of the rare red list fungi Hericium alpestre (H. flagellum).</title>
        <authorList>
            <person name="Buettner E."/>
            <person name="Kellner H."/>
        </authorList>
    </citation>
    <scope>NUCLEOTIDE SEQUENCE [LARGE SCALE GENOMIC DNA]</scope>
    <source>
        <strain evidence="2 3">DSM 108284</strain>
    </source>
</reference>
<accession>A0A4Y9ZLR5</accession>
<evidence type="ECO:0000313" key="3">
    <source>
        <dbReference type="Proteomes" id="UP000298061"/>
    </source>
</evidence>
<name>A0A4Y9ZLR5_9AGAM</name>
<sequence length="273" mass="29436">MTVTVPRTRMHRSKTLSLAAPRAPSFTTLPTELILDILERALLASPKTGHAYARINKHIAHLFDQILYRTVVLASSRQIALFARTLASKPPSFLPAHVKRLAITWDTPTTLPATTHAHLTTIIHACAGTRALAVPQELMSICLEACPPAHHPAAHDYPAPMPADITIGAFTDMAPLFPLRTEKQALTSSTSAPPLFAGVTRLRIAEPAGTWTAPRAMLAQLGPLAQLTHLHLARARARMRTTTSRSRRTSPDCSGPGAGVDPVKEIGSAELNH</sequence>
<gene>
    <name evidence="2" type="ORF">EWM64_g9642</name>
</gene>
<keyword evidence="3" id="KW-1185">Reference proteome</keyword>
<evidence type="ECO:0000256" key="1">
    <source>
        <dbReference type="SAM" id="MobiDB-lite"/>
    </source>
</evidence>